<evidence type="ECO:0000256" key="5">
    <source>
        <dbReference type="PIRNR" id="PIRNR016557"/>
    </source>
</evidence>
<comment type="similarity">
    <text evidence="1 5">Belongs to the metallo-dependent hydrolases superfamily. CpsB/CapC family.</text>
</comment>
<dbReference type="PANTHER" id="PTHR39181">
    <property type="entry name" value="TYROSINE-PROTEIN PHOSPHATASE YWQE"/>
    <property type="match status" value="1"/>
</dbReference>
<evidence type="ECO:0000256" key="1">
    <source>
        <dbReference type="ARBA" id="ARBA00005750"/>
    </source>
</evidence>
<keyword evidence="7" id="KW-1185">Reference proteome</keyword>
<gene>
    <name evidence="6" type="ORF">EJQ19_23150</name>
</gene>
<proteinExistence type="inferred from homology"/>
<dbReference type="GO" id="GO:0004725">
    <property type="term" value="F:protein tyrosine phosphatase activity"/>
    <property type="evidence" value="ECO:0007669"/>
    <property type="project" value="UniProtKB-UniRule"/>
</dbReference>
<dbReference type="Proteomes" id="UP000276128">
    <property type="component" value="Unassembled WGS sequence"/>
</dbReference>
<keyword evidence="3 5" id="KW-0904">Protein phosphatase</keyword>
<evidence type="ECO:0000313" key="7">
    <source>
        <dbReference type="Proteomes" id="UP000276128"/>
    </source>
</evidence>
<comment type="catalytic activity">
    <reaction evidence="4 5">
        <text>O-phospho-L-tyrosyl-[protein] + H2O = L-tyrosyl-[protein] + phosphate</text>
        <dbReference type="Rhea" id="RHEA:10684"/>
        <dbReference type="Rhea" id="RHEA-COMP:10136"/>
        <dbReference type="Rhea" id="RHEA-COMP:20101"/>
        <dbReference type="ChEBI" id="CHEBI:15377"/>
        <dbReference type="ChEBI" id="CHEBI:43474"/>
        <dbReference type="ChEBI" id="CHEBI:46858"/>
        <dbReference type="ChEBI" id="CHEBI:61978"/>
        <dbReference type="EC" id="3.1.3.48"/>
    </reaction>
</comment>
<dbReference type="PIRSF" id="PIRSF016557">
    <property type="entry name" value="Caps_synth_CpsB"/>
    <property type="match status" value="1"/>
</dbReference>
<dbReference type="AlphaFoldDB" id="A0A430J860"/>
<sequence length="258" mass="28891">MIDIHSHILPGLDDGAYDLDEALLMARQAVSCGIHTLIATPHHMNGRFYNSCVQIVQYVKTFQDQLDDYNIPLRVIAGQEIRIYPQLLEELSSGVLSSLGNSRYVLLELPPDRIPTVTEKIVKDLIQSNRVPIIAHPERNREIIESPEKLLKLVDHGALSQITAHSLLGSYGKTIMQLSLRMCRSGLAHFIASDAHDTAKSGFALDKAYGVIQAKLGEGAVRSLQHNAWCVIQDVAITAEHPVWVKPKWFRVWKAYKI</sequence>
<reference evidence="6 7" key="1">
    <citation type="submission" date="2018-12" db="EMBL/GenBank/DDBJ databases">
        <title>Bacillus ochoae sp. nov., Paenibacillus whitsoniae sp. nov., Paenibacillus spiritus sp. nov. Isolated from the Mars Exploration Rover during spacecraft assembly.</title>
        <authorList>
            <person name="Seuylemezian A."/>
            <person name="Vaishampayan P."/>
        </authorList>
    </citation>
    <scope>NUCLEOTIDE SEQUENCE [LARGE SCALE GENOMIC DNA]</scope>
    <source>
        <strain evidence="6 7">MER 54</strain>
    </source>
</reference>
<dbReference type="InterPro" id="IPR016195">
    <property type="entry name" value="Pol/histidinol_Pase-like"/>
</dbReference>
<dbReference type="EMBL" id="RXHU01000075">
    <property type="protein sequence ID" value="RTE06273.1"/>
    <property type="molecule type" value="Genomic_DNA"/>
</dbReference>
<dbReference type="GO" id="GO:0030145">
    <property type="term" value="F:manganese ion binding"/>
    <property type="evidence" value="ECO:0007669"/>
    <property type="project" value="UniProtKB-UniRule"/>
</dbReference>
<keyword evidence="2 5" id="KW-0378">Hydrolase</keyword>
<dbReference type="Gene3D" id="3.20.20.140">
    <property type="entry name" value="Metal-dependent hydrolases"/>
    <property type="match status" value="1"/>
</dbReference>
<dbReference type="OrthoDB" id="9788539at2"/>
<dbReference type="RefSeq" id="WP_126143616.1">
    <property type="nucleotide sequence ID" value="NZ_RXHU01000075.1"/>
</dbReference>
<name>A0A430J860_9BACL</name>
<dbReference type="Pfam" id="PF19567">
    <property type="entry name" value="CpsB_CapC"/>
    <property type="match status" value="1"/>
</dbReference>
<dbReference type="EC" id="3.1.3.48" evidence="5"/>
<evidence type="ECO:0000256" key="3">
    <source>
        <dbReference type="ARBA" id="ARBA00022912"/>
    </source>
</evidence>
<evidence type="ECO:0000256" key="4">
    <source>
        <dbReference type="ARBA" id="ARBA00051722"/>
    </source>
</evidence>
<comment type="caution">
    <text evidence="6">The sequence shown here is derived from an EMBL/GenBank/DDBJ whole genome shotgun (WGS) entry which is preliminary data.</text>
</comment>
<protein>
    <recommendedName>
        <fullName evidence="5">Tyrosine-protein phosphatase</fullName>
        <ecNumber evidence="5">3.1.3.48</ecNumber>
    </recommendedName>
</protein>
<accession>A0A430J860</accession>
<dbReference type="PANTHER" id="PTHR39181:SF1">
    <property type="entry name" value="TYROSINE-PROTEIN PHOSPHATASE YWQE"/>
    <property type="match status" value="1"/>
</dbReference>
<evidence type="ECO:0000256" key="2">
    <source>
        <dbReference type="ARBA" id="ARBA00022801"/>
    </source>
</evidence>
<dbReference type="SUPFAM" id="SSF89550">
    <property type="entry name" value="PHP domain-like"/>
    <property type="match status" value="1"/>
</dbReference>
<evidence type="ECO:0000313" key="6">
    <source>
        <dbReference type="EMBL" id="RTE06273.1"/>
    </source>
</evidence>
<organism evidence="6 7">
    <name type="scientific">Paenibacillus whitsoniae</name>
    <dbReference type="NCBI Taxonomy" id="2496558"/>
    <lineage>
        <taxon>Bacteria</taxon>
        <taxon>Bacillati</taxon>
        <taxon>Bacillota</taxon>
        <taxon>Bacilli</taxon>
        <taxon>Bacillales</taxon>
        <taxon>Paenibacillaceae</taxon>
        <taxon>Paenibacillus</taxon>
    </lineage>
</organism>
<dbReference type="InterPro" id="IPR016667">
    <property type="entry name" value="Caps_polysacc_synth_CpsB/CapC"/>
</dbReference>